<dbReference type="PANTHER" id="PTHR42785">
    <property type="entry name" value="DNA TOPOISOMERASE, TYPE IA, CORE"/>
    <property type="match status" value="1"/>
</dbReference>
<dbReference type="PROSITE" id="PS52039">
    <property type="entry name" value="TOPO_IA_2"/>
    <property type="match status" value="1"/>
</dbReference>
<feature type="non-terminal residue" evidence="3">
    <location>
        <position position="1"/>
    </location>
</feature>
<dbReference type="PRINTS" id="PR00417">
    <property type="entry name" value="PRTPISMRASEI"/>
</dbReference>
<dbReference type="InterPro" id="IPR013497">
    <property type="entry name" value="Topo_IA_cen"/>
</dbReference>
<dbReference type="PANTHER" id="PTHR42785:SF1">
    <property type="entry name" value="DNA TOPOISOMERASE"/>
    <property type="match status" value="1"/>
</dbReference>
<sequence length="255" mass="28331">IAGGLSAGRVQSVALRLIVDREREIAAFMPEEYWKVTGYFTTDLDSATALGEQWRKWLTETPKKPNGKKPTGRTVRERNRWLAEHSGLAAELIEIDGRKFEPKDIEAALATAKRAGFQLDEQIEMQHPKAKGPAQRVIRLCGHMAGGPLWRVKLIQTKRMKSRPYAPFITSTLQQAAANQLAFPAQITMRIAQELYEGVSVHGMGSVGLITYMRTDSTHLSGEALNMARRYIGSKFGDQYLPARANAFSSSNKAA</sequence>
<dbReference type="EMBL" id="BARV01030658">
    <property type="protein sequence ID" value="GAI43823.1"/>
    <property type="molecule type" value="Genomic_DNA"/>
</dbReference>
<dbReference type="Gene3D" id="1.10.290.10">
    <property type="entry name" value="Topoisomerase I, domain 4"/>
    <property type="match status" value="1"/>
</dbReference>
<dbReference type="InterPro" id="IPR023406">
    <property type="entry name" value="Topo_IA_AS"/>
</dbReference>
<name>X1NJQ5_9ZZZZ</name>
<dbReference type="Pfam" id="PF01131">
    <property type="entry name" value="Topoisom_bac"/>
    <property type="match status" value="2"/>
</dbReference>
<dbReference type="InterPro" id="IPR013826">
    <property type="entry name" value="Topo_IA_cen_sub3"/>
</dbReference>
<dbReference type="PROSITE" id="PS00396">
    <property type="entry name" value="TOPO_IA_1"/>
    <property type="match status" value="1"/>
</dbReference>
<dbReference type="SMART" id="SM00436">
    <property type="entry name" value="TOP1Bc"/>
    <property type="match status" value="1"/>
</dbReference>
<dbReference type="GO" id="GO:0003917">
    <property type="term" value="F:DNA topoisomerase type I (single strand cut, ATP-independent) activity"/>
    <property type="evidence" value="ECO:0007669"/>
    <property type="project" value="InterPro"/>
</dbReference>
<dbReference type="InterPro" id="IPR013825">
    <property type="entry name" value="Topo_IA_cen_sub2"/>
</dbReference>
<dbReference type="InterPro" id="IPR000380">
    <property type="entry name" value="Topo_IA"/>
</dbReference>
<evidence type="ECO:0000256" key="1">
    <source>
        <dbReference type="ARBA" id="ARBA00023235"/>
    </source>
</evidence>
<comment type="caution">
    <text evidence="3">The sequence shown here is derived from an EMBL/GenBank/DDBJ whole genome shotgun (WGS) entry which is preliminary data.</text>
</comment>
<dbReference type="InterPro" id="IPR003601">
    <property type="entry name" value="Topo_IA_2"/>
</dbReference>
<dbReference type="Gene3D" id="2.70.20.10">
    <property type="entry name" value="Topoisomerase I, domain 3"/>
    <property type="match status" value="2"/>
</dbReference>
<gene>
    <name evidence="3" type="ORF">S06H3_48659</name>
</gene>
<protein>
    <recommendedName>
        <fullName evidence="2">Topo IA-type catalytic domain-containing protein</fullName>
    </recommendedName>
</protein>
<evidence type="ECO:0000313" key="3">
    <source>
        <dbReference type="EMBL" id="GAI43823.1"/>
    </source>
</evidence>
<dbReference type="GO" id="GO:0003677">
    <property type="term" value="F:DNA binding"/>
    <property type="evidence" value="ECO:0007669"/>
    <property type="project" value="InterPro"/>
</dbReference>
<feature type="non-terminal residue" evidence="3">
    <location>
        <position position="255"/>
    </location>
</feature>
<keyword evidence="1" id="KW-0413">Isomerase</keyword>
<dbReference type="Gene3D" id="1.10.460.10">
    <property type="entry name" value="Topoisomerase I, domain 2"/>
    <property type="match status" value="1"/>
</dbReference>
<accession>X1NJQ5</accession>
<organism evidence="3">
    <name type="scientific">marine sediment metagenome</name>
    <dbReference type="NCBI Taxonomy" id="412755"/>
    <lineage>
        <taxon>unclassified sequences</taxon>
        <taxon>metagenomes</taxon>
        <taxon>ecological metagenomes</taxon>
    </lineage>
</organism>
<dbReference type="InterPro" id="IPR023405">
    <property type="entry name" value="Topo_IA_core_domain"/>
</dbReference>
<dbReference type="SUPFAM" id="SSF56712">
    <property type="entry name" value="Prokaryotic type I DNA topoisomerase"/>
    <property type="match status" value="1"/>
</dbReference>
<dbReference type="GO" id="GO:0006265">
    <property type="term" value="P:DNA topological change"/>
    <property type="evidence" value="ECO:0007669"/>
    <property type="project" value="InterPro"/>
</dbReference>
<dbReference type="InterPro" id="IPR013824">
    <property type="entry name" value="Topo_IA_cen_sub1"/>
</dbReference>
<reference evidence="3" key="1">
    <citation type="journal article" date="2014" name="Front. Microbiol.">
        <title>High frequency of phylogenetically diverse reductive dehalogenase-homologous genes in deep subseafloor sedimentary metagenomes.</title>
        <authorList>
            <person name="Kawai M."/>
            <person name="Futagami T."/>
            <person name="Toyoda A."/>
            <person name="Takaki Y."/>
            <person name="Nishi S."/>
            <person name="Hori S."/>
            <person name="Arai W."/>
            <person name="Tsubouchi T."/>
            <person name="Morono Y."/>
            <person name="Uchiyama I."/>
            <person name="Ito T."/>
            <person name="Fujiyama A."/>
            <person name="Inagaki F."/>
            <person name="Takami H."/>
        </authorList>
    </citation>
    <scope>NUCLEOTIDE SEQUENCE</scope>
    <source>
        <strain evidence="3">Expedition CK06-06</strain>
    </source>
</reference>
<evidence type="ECO:0000259" key="2">
    <source>
        <dbReference type="PROSITE" id="PS52039"/>
    </source>
</evidence>
<proteinExistence type="predicted"/>
<dbReference type="AlphaFoldDB" id="X1NJQ5"/>
<feature type="domain" description="Topo IA-type catalytic" evidence="2">
    <location>
        <begin position="1"/>
        <end position="255"/>
    </location>
</feature>